<keyword evidence="6 7" id="KW-0012">Acyltransferase</keyword>
<keyword evidence="8" id="KW-1185">Reference proteome</keyword>
<comment type="caution">
    <text evidence="7">The sequence shown here is derived from an EMBL/GenBank/DDBJ whole genome shotgun (WGS) entry which is preliminary data.</text>
</comment>
<dbReference type="PANTHER" id="PTHR30606:SF9">
    <property type="entry name" value="LIPID A BIOSYNTHESIS LAUROYLTRANSFERASE"/>
    <property type="match status" value="1"/>
</dbReference>
<evidence type="ECO:0000256" key="3">
    <source>
        <dbReference type="ARBA" id="ARBA00022519"/>
    </source>
</evidence>
<dbReference type="InterPro" id="IPR014548">
    <property type="entry name" value="Ac_Trasf"/>
</dbReference>
<proteinExistence type="predicted"/>
<protein>
    <submittedName>
        <fullName evidence="7">Acyltransferase</fullName>
    </submittedName>
</protein>
<dbReference type="PIRSF" id="PIRSF028561">
    <property type="entry name" value="Ac_Trasf"/>
    <property type="match status" value="1"/>
</dbReference>
<gene>
    <name evidence="7" type="ORF">IU514_04880</name>
</gene>
<comment type="subcellular location">
    <subcellularLocation>
        <location evidence="1">Cell inner membrane</location>
    </subcellularLocation>
</comment>
<dbReference type="PANTHER" id="PTHR30606">
    <property type="entry name" value="LIPID A BIOSYNTHESIS LAUROYL ACYLTRANSFERASE"/>
    <property type="match status" value="1"/>
</dbReference>
<dbReference type="Pfam" id="PF03279">
    <property type="entry name" value="Lip_A_acyltrans"/>
    <property type="match status" value="1"/>
</dbReference>
<reference evidence="7 8" key="1">
    <citation type="submission" date="2020-11" db="EMBL/GenBank/DDBJ databases">
        <title>Draft Genome Sequence and Secondary Metabolite Biosynthetic Potential of the Lysobacter niastensis Type strain DSM 18481.</title>
        <authorList>
            <person name="Turrini P."/>
            <person name="Artuso I."/>
            <person name="Tescari M."/>
            <person name="Lugli G.A."/>
            <person name="Frangipani E."/>
            <person name="Ventura M."/>
            <person name="Visca P."/>
        </authorList>
    </citation>
    <scope>NUCLEOTIDE SEQUENCE [LARGE SCALE GENOMIC DNA]</scope>
    <source>
        <strain evidence="7 8">DSM 18481</strain>
    </source>
</reference>
<dbReference type="Proteomes" id="UP001429984">
    <property type="component" value="Unassembled WGS sequence"/>
</dbReference>
<organism evidence="7 8">
    <name type="scientific">Lysobacter niastensis</name>
    <dbReference type="NCBI Taxonomy" id="380629"/>
    <lineage>
        <taxon>Bacteria</taxon>
        <taxon>Pseudomonadati</taxon>
        <taxon>Pseudomonadota</taxon>
        <taxon>Gammaproteobacteria</taxon>
        <taxon>Lysobacterales</taxon>
        <taxon>Lysobacteraceae</taxon>
        <taxon>Lysobacter</taxon>
    </lineage>
</organism>
<sequence>MTHARSQHWAQIGESTSVGGIAFLCAIDRWLGRGPFRLCLYPVVLAHWLLNRTARRASLEYLSRLQDTHRVFDAAPGWRQSLRHLATFAETLLDKLLATGGRYPSGRVRLQRDVMMHRIASGQGGVIVTAHIGCLELCQALADEVPGFHLTALVHTAHAEDFNRLLRRLNPDSRVELLQVTQLDAAMAMELGRRVAAGEFIAIAGDRVPVGSARSVRADFLGAPAAFPIGPYVLASAIGCPLYAMACTHEGDGYRVRFEQFSERVVLPRNARDAALAEQAARFSAWLEEQVRHAPYDWFNFFPFWDQQHPQDRHDASPR</sequence>
<evidence type="ECO:0000256" key="4">
    <source>
        <dbReference type="ARBA" id="ARBA00022679"/>
    </source>
</evidence>
<keyword evidence="5" id="KW-0472">Membrane</keyword>
<dbReference type="RefSeq" id="WP_194929944.1">
    <property type="nucleotide sequence ID" value="NZ_JADLZT010000002.1"/>
</dbReference>
<name>A0ABS0B6Q3_9GAMM</name>
<evidence type="ECO:0000256" key="6">
    <source>
        <dbReference type="ARBA" id="ARBA00023315"/>
    </source>
</evidence>
<evidence type="ECO:0000256" key="5">
    <source>
        <dbReference type="ARBA" id="ARBA00023136"/>
    </source>
</evidence>
<accession>A0ABS0B6Q3</accession>
<evidence type="ECO:0000256" key="1">
    <source>
        <dbReference type="ARBA" id="ARBA00004533"/>
    </source>
</evidence>
<dbReference type="CDD" id="cd07984">
    <property type="entry name" value="LPLAT_LABLAT-like"/>
    <property type="match status" value="1"/>
</dbReference>
<keyword evidence="4" id="KW-0808">Transferase</keyword>
<keyword evidence="2" id="KW-1003">Cell membrane</keyword>
<evidence type="ECO:0000313" key="7">
    <source>
        <dbReference type="EMBL" id="MBF6023362.1"/>
    </source>
</evidence>
<evidence type="ECO:0000256" key="2">
    <source>
        <dbReference type="ARBA" id="ARBA00022475"/>
    </source>
</evidence>
<dbReference type="InterPro" id="IPR004960">
    <property type="entry name" value="LipA_acyltrans"/>
</dbReference>
<keyword evidence="3" id="KW-0997">Cell inner membrane</keyword>
<dbReference type="GO" id="GO:0016746">
    <property type="term" value="F:acyltransferase activity"/>
    <property type="evidence" value="ECO:0007669"/>
    <property type="project" value="UniProtKB-KW"/>
</dbReference>
<dbReference type="EMBL" id="JADLZT010000002">
    <property type="protein sequence ID" value="MBF6023362.1"/>
    <property type="molecule type" value="Genomic_DNA"/>
</dbReference>
<evidence type="ECO:0000313" key="8">
    <source>
        <dbReference type="Proteomes" id="UP001429984"/>
    </source>
</evidence>